<comment type="caution">
    <text evidence="1">The sequence shown here is derived from an EMBL/GenBank/DDBJ whole genome shotgun (WGS) entry which is preliminary data.</text>
</comment>
<dbReference type="EMBL" id="SNRW01030390">
    <property type="protein sequence ID" value="KAA6358088.1"/>
    <property type="molecule type" value="Genomic_DNA"/>
</dbReference>
<organism evidence="1 2">
    <name type="scientific">Streblomastix strix</name>
    <dbReference type="NCBI Taxonomy" id="222440"/>
    <lineage>
        <taxon>Eukaryota</taxon>
        <taxon>Metamonada</taxon>
        <taxon>Preaxostyla</taxon>
        <taxon>Oxymonadida</taxon>
        <taxon>Streblomastigidae</taxon>
        <taxon>Streblomastix</taxon>
    </lineage>
</organism>
<dbReference type="Proteomes" id="UP000324800">
    <property type="component" value="Unassembled WGS sequence"/>
</dbReference>
<protein>
    <submittedName>
        <fullName evidence="1">Uncharacterized protein</fullName>
    </submittedName>
</protein>
<evidence type="ECO:0000313" key="1">
    <source>
        <dbReference type="EMBL" id="KAA6358088.1"/>
    </source>
</evidence>
<gene>
    <name evidence="1" type="ORF">EZS28_046384</name>
</gene>
<name>A0A5J4TIK0_9EUKA</name>
<dbReference type="AlphaFoldDB" id="A0A5J4TIK0"/>
<feature type="non-terminal residue" evidence="1">
    <location>
        <position position="89"/>
    </location>
</feature>
<sequence>MVLSLMKSFLLKPLRVVLIITYLYIWFPELRFVVVIVLILIVRLRIAGGITNSVIHNSSFRRQIERLVNPMLDAGRVNKFEYQVHLIPN</sequence>
<reference evidence="1 2" key="1">
    <citation type="submission" date="2019-03" db="EMBL/GenBank/DDBJ databases">
        <title>Single cell metagenomics reveals metabolic interactions within the superorganism composed of flagellate Streblomastix strix and complex community of Bacteroidetes bacteria on its surface.</title>
        <authorList>
            <person name="Treitli S.C."/>
            <person name="Kolisko M."/>
            <person name="Husnik F."/>
            <person name="Keeling P."/>
            <person name="Hampl V."/>
        </authorList>
    </citation>
    <scope>NUCLEOTIDE SEQUENCE [LARGE SCALE GENOMIC DNA]</scope>
    <source>
        <strain evidence="1">ST1C</strain>
    </source>
</reference>
<proteinExistence type="predicted"/>
<evidence type="ECO:0000313" key="2">
    <source>
        <dbReference type="Proteomes" id="UP000324800"/>
    </source>
</evidence>
<accession>A0A5J4TIK0</accession>